<sequence length="69" mass="8109">MSHRGRTHLAMMQGASKETIKNRKKTLFDRMNRLIDNASLPNSEKVFLKGNLKSIAQELIDIEFWRHQK</sequence>
<protein>
    <submittedName>
        <fullName evidence="1">Uncharacterized protein</fullName>
    </submittedName>
</protein>
<dbReference type="Proteomes" id="UP000030203">
    <property type="component" value="Segment"/>
</dbReference>
<gene>
    <name evidence="1" type="ORF">CPT_Moogle38</name>
</gene>
<dbReference type="EMBL" id="KM236239">
    <property type="protein sequence ID" value="AIW03775.1"/>
    <property type="molecule type" value="Genomic_DNA"/>
</dbReference>
<dbReference type="KEGG" id="vg:24573977"/>
<evidence type="ECO:0000313" key="2">
    <source>
        <dbReference type="Proteomes" id="UP000030203"/>
    </source>
</evidence>
<accession>A0A0A0RNU0</accession>
<reference evidence="1 2" key="1">
    <citation type="journal article" date="2015" name="Genome Announc.">
        <title>Complete Genome Sequence of Citrobacter freundii Myophage Moogle.</title>
        <authorList>
            <person name="Nguyen Q.T."/>
            <person name="Luna A.J."/>
            <person name="Hernandez A.C."/>
            <person name="Kuty Everett G.F."/>
        </authorList>
    </citation>
    <scope>NUCLEOTIDE SEQUENCE [LARGE SCALE GENOMIC DNA]</scope>
</reference>
<dbReference type="GeneID" id="24573977"/>
<proteinExistence type="predicted"/>
<keyword evidence="2" id="KW-1185">Reference proteome</keyword>
<dbReference type="OrthoDB" id="22378at10239"/>
<dbReference type="RefSeq" id="YP_009145681.1">
    <property type="nucleotide sequence ID" value="NC_027293.1"/>
</dbReference>
<evidence type="ECO:0000313" key="1">
    <source>
        <dbReference type="EMBL" id="AIW03775.1"/>
    </source>
</evidence>
<organism evidence="1 2">
    <name type="scientific">Citrobacter phage Moogle</name>
    <dbReference type="NCBI Taxonomy" id="1540094"/>
    <lineage>
        <taxon>Viruses</taxon>
        <taxon>Duplodnaviria</taxon>
        <taxon>Heunggongvirae</taxon>
        <taxon>Uroviricota</taxon>
        <taxon>Caudoviricetes</taxon>
        <taxon>Andersonviridae</taxon>
        <taxon>Ounavirinae</taxon>
        <taxon>Mooglevirus</taxon>
        <taxon>Mooglevirus moogle</taxon>
    </lineage>
</organism>
<name>A0A0A0RNU0_9CAUD</name>